<dbReference type="KEGG" id="whj:H9Q79_15620"/>
<keyword evidence="3" id="KW-1185">Reference proteome</keyword>
<sequence length="104" mass="11551">MRYLVTQEIKSPSKVGKGLYVQDFFFLIIYGGLSVVSSGLVNGSLLLPYGIFSGCMALGLTASSAKNRKRRNLQSMILYIRKSRSVYNPIQCPLKKEEGLEGVR</sequence>
<name>A0A7G9GBW0_9FIRM</name>
<accession>A0A7G9GBW0</accession>
<evidence type="ECO:0000256" key="1">
    <source>
        <dbReference type="SAM" id="Phobius"/>
    </source>
</evidence>
<proteinExistence type="predicted"/>
<dbReference type="Proteomes" id="UP000515860">
    <property type="component" value="Chromosome"/>
</dbReference>
<protein>
    <submittedName>
        <fullName evidence="2">Uncharacterized protein</fullName>
    </submittedName>
</protein>
<dbReference type="RefSeq" id="WP_118648842.1">
    <property type="nucleotide sequence ID" value="NZ_CP060635.1"/>
</dbReference>
<feature type="transmembrane region" description="Helical" evidence="1">
    <location>
        <begin position="46"/>
        <end position="65"/>
    </location>
</feature>
<dbReference type="AlphaFoldDB" id="A0A7G9GBW0"/>
<dbReference type="EMBL" id="CP060635">
    <property type="protein sequence ID" value="QNM08292.1"/>
    <property type="molecule type" value="Genomic_DNA"/>
</dbReference>
<evidence type="ECO:0000313" key="3">
    <source>
        <dbReference type="Proteomes" id="UP000515860"/>
    </source>
</evidence>
<organism evidence="2 3">
    <name type="scientific">Wansuia hejianensis</name>
    <dbReference type="NCBI Taxonomy" id="2763667"/>
    <lineage>
        <taxon>Bacteria</taxon>
        <taxon>Bacillati</taxon>
        <taxon>Bacillota</taxon>
        <taxon>Clostridia</taxon>
        <taxon>Lachnospirales</taxon>
        <taxon>Lachnospiraceae</taxon>
        <taxon>Wansuia</taxon>
    </lineage>
</organism>
<keyword evidence="1" id="KW-0472">Membrane</keyword>
<keyword evidence="1" id="KW-1133">Transmembrane helix</keyword>
<feature type="transmembrane region" description="Helical" evidence="1">
    <location>
        <begin position="20"/>
        <end position="40"/>
    </location>
</feature>
<gene>
    <name evidence="2" type="ORF">H9Q79_15620</name>
</gene>
<reference evidence="2 3" key="1">
    <citation type="submission" date="2020-08" db="EMBL/GenBank/DDBJ databases">
        <authorList>
            <person name="Liu C."/>
            <person name="Sun Q."/>
        </authorList>
    </citation>
    <scope>NUCLEOTIDE SEQUENCE [LARGE SCALE GENOMIC DNA]</scope>
    <source>
        <strain evidence="2 3">NSJ-29</strain>
    </source>
</reference>
<evidence type="ECO:0000313" key="2">
    <source>
        <dbReference type="EMBL" id="QNM08292.1"/>
    </source>
</evidence>
<keyword evidence="1" id="KW-0812">Transmembrane</keyword>
<dbReference type="InterPro" id="IPR020275">
    <property type="entry name" value="DUF5592"/>
</dbReference>
<dbReference type="Pfam" id="PF17332">
    <property type="entry name" value="DUF5592"/>
    <property type="match status" value="1"/>
</dbReference>